<dbReference type="Proteomes" id="UP000626786">
    <property type="component" value="Unassembled WGS sequence"/>
</dbReference>
<dbReference type="InterPro" id="IPR025626">
    <property type="entry name" value="YyzF"/>
</dbReference>
<sequence>MKKYSCEIHIDQAIEDFISTEETFPILENVENEKKISTNCSYCDTPASYVVANG</sequence>
<accession>A0ABR8U811</accession>
<evidence type="ECO:0000313" key="2">
    <source>
        <dbReference type="Proteomes" id="UP000626786"/>
    </source>
</evidence>
<dbReference type="Pfam" id="PF14116">
    <property type="entry name" value="YyzF"/>
    <property type="match status" value="1"/>
</dbReference>
<evidence type="ECO:0000313" key="1">
    <source>
        <dbReference type="EMBL" id="MBD7984172.1"/>
    </source>
</evidence>
<comment type="caution">
    <text evidence="1">The sequence shown here is derived from an EMBL/GenBank/DDBJ whole genome shotgun (WGS) entry which is preliminary data.</text>
</comment>
<name>A0ABR8U811_9BACL</name>
<protein>
    <submittedName>
        <fullName evidence="1">CxxH/CxxC protein</fullName>
    </submittedName>
</protein>
<proteinExistence type="predicted"/>
<organism evidence="1 2">
    <name type="scientific">Sporosarcina quadrami</name>
    <dbReference type="NCBI Taxonomy" id="2762234"/>
    <lineage>
        <taxon>Bacteria</taxon>
        <taxon>Bacillati</taxon>
        <taxon>Bacillota</taxon>
        <taxon>Bacilli</taxon>
        <taxon>Bacillales</taxon>
        <taxon>Caryophanaceae</taxon>
        <taxon>Sporosarcina</taxon>
    </lineage>
</organism>
<gene>
    <name evidence="1" type="ORF">H9649_06235</name>
</gene>
<dbReference type="EMBL" id="JACSQN010000004">
    <property type="protein sequence ID" value="MBD7984172.1"/>
    <property type="molecule type" value="Genomic_DNA"/>
</dbReference>
<keyword evidence="2" id="KW-1185">Reference proteome</keyword>
<reference evidence="1 2" key="1">
    <citation type="submission" date="2020-08" db="EMBL/GenBank/DDBJ databases">
        <title>A Genomic Blueprint of the Chicken Gut Microbiome.</title>
        <authorList>
            <person name="Gilroy R."/>
            <person name="Ravi A."/>
            <person name="Getino M."/>
            <person name="Pursley I."/>
            <person name="Horton D.L."/>
            <person name="Alikhan N.-F."/>
            <person name="Baker D."/>
            <person name="Gharbi K."/>
            <person name="Hall N."/>
            <person name="Watson M."/>
            <person name="Adriaenssens E.M."/>
            <person name="Foster-Nyarko E."/>
            <person name="Jarju S."/>
            <person name="Secka A."/>
            <person name="Antonio M."/>
            <person name="Oren A."/>
            <person name="Chaudhuri R."/>
            <person name="La Ragione R.M."/>
            <person name="Hildebrand F."/>
            <person name="Pallen M.J."/>
        </authorList>
    </citation>
    <scope>NUCLEOTIDE SEQUENCE [LARGE SCALE GENOMIC DNA]</scope>
    <source>
        <strain evidence="1 2">Sa2YVA2</strain>
    </source>
</reference>
<dbReference type="RefSeq" id="WP_191693858.1">
    <property type="nucleotide sequence ID" value="NZ_JACSQN010000004.1"/>
</dbReference>
<dbReference type="NCBIfam" id="TIGR04129">
    <property type="entry name" value="CxxH_BA5709"/>
    <property type="match status" value="1"/>
</dbReference>